<name>A0ACA9KAM7_9GLOM</name>
<gene>
    <name evidence="1" type="ORF">SCALOS_LOCUS1683</name>
</gene>
<comment type="caution">
    <text evidence="1">The sequence shown here is derived from an EMBL/GenBank/DDBJ whole genome shotgun (WGS) entry which is preliminary data.</text>
</comment>
<keyword evidence="2" id="KW-1185">Reference proteome</keyword>
<dbReference type="Proteomes" id="UP000789860">
    <property type="component" value="Unassembled WGS sequence"/>
</dbReference>
<organism evidence="1 2">
    <name type="scientific">Scutellospora calospora</name>
    <dbReference type="NCBI Taxonomy" id="85575"/>
    <lineage>
        <taxon>Eukaryota</taxon>
        <taxon>Fungi</taxon>
        <taxon>Fungi incertae sedis</taxon>
        <taxon>Mucoromycota</taxon>
        <taxon>Glomeromycotina</taxon>
        <taxon>Glomeromycetes</taxon>
        <taxon>Diversisporales</taxon>
        <taxon>Gigasporaceae</taxon>
        <taxon>Scutellospora</taxon>
    </lineage>
</organism>
<accession>A0ACA9KAM7</accession>
<sequence>MKQNFILVFILLATLSIVNAQLHKRATKFNHALYLVTLTGKLDKDVPVLANSTDILEVTIHDSGVVPFTIKLCIATGIKCPIPKGTEINTTVSVLVPDAKDLSNEYTIEVVVIDNENNFKATENCFKPDTKVILETGEAVPMFSIVVGDKVCVGSKNGIFEFSEIYLISHCDLELKVLSGNHMVPVRVASVCTETHNGYIAPFTRTGYSSGQCNCSCYATCAPYQETIHAMLTPLRFTTWFKKSTHKGKEIHPYLGFLYNR</sequence>
<evidence type="ECO:0000313" key="1">
    <source>
        <dbReference type="EMBL" id="CAG8462635.1"/>
    </source>
</evidence>
<dbReference type="EMBL" id="CAJVPM010001234">
    <property type="protein sequence ID" value="CAG8462635.1"/>
    <property type="molecule type" value="Genomic_DNA"/>
</dbReference>
<evidence type="ECO:0000313" key="2">
    <source>
        <dbReference type="Proteomes" id="UP000789860"/>
    </source>
</evidence>
<proteinExistence type="predicted"/>
<reference evidence="1" key="1">
    <citation type="submission" date="2021-06" db="EMBL/GenBank/DDBJ databases">
        <authorList>
            <person name="Kallberg Y."/>
            <person name="Tangrot J."/>
            <person name="Rosling A."/>
        </authorList>
    </citation>
    <scope>NUCLEOTIDE SEQUENCE</scope>
    <source>
        <strain evidence="1">AU212A</strain>
    </source>
</reference>
<protein>
    <submittedName>
        <fullName evidence="1">1186_t:CDS:1</fullName>
    </submittedName>
</protein>